<feature type="compositionally biased region" description="Low complexity" evidence="1">
    <location>
        <begin position="432"/>
        <end position="446"/>
    </location>
</feature>
<feature type="transmembrane region" description="Helical" evidence="2">
    <location>
        <begin position="228"/>
        <end position="253"/>
    </location>
</feature>
<dbReference type="AlphaFoldDB" id="A0A7S1ES37"/>
<feature type="transmembrane region" description="Helical" evidence="2">
    <location>
        <begin position="273"/>
        <end position="294"/>
    </location>
</feature>
<feature type="compositionally biased region" description="Acidic residues" evidence="1">
    <location>
        <begin position="414"/>
        <end position="423"/>
    </location>
</feature>
<keyword evidence="2" id="KW-0812">Transmembrane</keyword>
<organism evidence="3">
    <name type="scientific">Timspurckia oligopyrenoides</name>
    <dbReference type="NCBI Taxonomy" id="708627"/>
    <lineage>
        <taxon>Eukaryota</taxon>
        <taxon>Rhodophyta</taxon>
        <taxon>Bangiophyceae</taxon>
        <taxon>Porphyridiales</taxon>
        <taxon>Porphyridiaceae</taxon>
        <taxon>Timspurckia</taxon>
    </lineage>
</organism>
<accession>A0A7S1ES37</accession>
<feature type="region of interest" description="Disordered" evidence="1">
    <location>
        <begin position="396"/>
        <end position="446"/>
    </location>
</feature>
<keyword evidence="2" id="KW-0472">Membrane</keyword>
<keyword evidence="2" id="KW-1133">Transmembrane helix</keyword>
<evidence type="ECO:0000256" key="1">
    <source>
        <dbReference type="SAM" id="MobiDB-lite"/>
    </source>
</evidence>
<evidence type="ECO:0000256" key="2">
    <source>
        <dbReference type="SAM" id="Phobius"/>
    </source>
</evidence>
<feature type="transmembrane region" description="Helical" evidence="2">
    <location>
        <begin position="196"/>
        <end position="221"/>
    </location>
</feature>
<sequence>MGNTMERCLRRTRCAFYIGFVLVFGFGIVFGNKENGYESESDLTSKMKSLDEMILRIQSDIELTKVNITSLRHNTEEYNSQALLSDLDYTELHDQLTTAHQQLATQRERIIIKMNSVSELNATVINHRLQLEERRALKRELEERWRSMTLGDVIQKSAVKLGSAPEKLIGEAVEKLVPAASEKVQSVNQISQTHPFVATLVSILIYSFAALSMLALIQLYIQWPGRVALGAIILLLNFVFSLFYLVLAVFNLALRTDTLVTLRASHELSFVCFQLGIAFAYLILIALHAVLLSLDLNLARAFDLLVVILVTEHFFVYIWAPSLEDEVMVVLRGGNFAYYTSYSALFYMLFASRVKEVLGIPHDQLIPFLKENIRLIMLMLDPRSLLLMFMKSSPTQNQRQRNARKRRSKYSDSESNDSQETDSDSFSGDLLSENSQSSDYSSGSSA</sequence>
<evidence type="ECO:0000313" key="3">
    <source>
        <dbReference type="EMBL" id="CAD8820902.1"/>
    </source>
</evidence>
<gene>
    <name evidence="3" type="ORF">TOLI1172_LOCUS5296</name>
</gene>
<reference evidence="3" key="1">
    <citation type="submission" date="2021-01" db="EMBL/GenBank/DDBJ databases">
        <authorList>
            <person name="Corre E."/>
            <person name="Pelletier E."/>
            <person name="Niang G."/>
            <person name="Scheremetjew M."/>
            <person name="Finn R."/>
            <person name="Kale V."/>
            <person name="Holt S."/>
            <person name="Cochrane G."/>
            <person name="Meng A."/>
            <person name="Brown T."/>
            <person name="Cohen L."/>
        </authorList>
    </citation>
    <scope>NUCLEOTIDE SEQUENCE</scope>
    <source>
        <strain evidence="3">CCMP3278</strain>
    </source>
</reference>
<feature type="transmembrane region" description="Helical" evidence="2">
    <location>
        <begin position="336"/>
        <end position="352"/>
    </location>
</feature>
<feature type="transmembrane region" description="Helical" evidence="2">
    <location>
        <begin position="301"/>
        <end position="320"/>
    </location>
</feature>
<feature type="transmembrane region" description="Helical" evidence="2">
    <location>
        <begin position="12"/>
        <end position="31"/>
    </location>
</feature>
<dbReference type="EMBL" id="HBFP01007366">
    <property type="protein sequence ID" value="CAD8820902.1"/>
    <property type="molecule type" value="Transcribed_RNA"/>
</dbReference>
<name>A0A7S1ES37_9RHOD</name>
<protein>
    <submittedName>
        <fullName evidence="3">Uncharacterized protein</fullName>
    </submittedName>
</protein>
<proteinExistence type="predicted"/>